<dbReference type="PANTHER" id="PTHR10996">
    <property type="entry name" value="2-HYDROXYACID DEHYDROGENASE-RELATED"/>
    <property type="match status" value="1"/>
</dbReference>
<sequence length="341" mass="35581">MTATAPTEPETSMTLPRIAVAEGALAGLDDLIDGLRGTAEVRTGPVGTPDEVAALTDGADGLVVSLQRLTDAHIAALGRSVRVIGRAGVGLDTIDLDAARARSVAVVYQPDYATNEVADQAMALLLGAHRRVVQADRAVREQGWCGGTDLGPIPALQECTAGVVGTGRIGRAVIARIRPFVRDVLAYDVVDSSPGEDFERVSDLGELLRRAHVVSLHVPLTPDTHHLIDAGRLRRMPPGAVLVNVSRGGLVDEAALAAALHAGIIGAAGLDVFEQEPLPADSPLRDAPNLVLSPHIAWYSSESAPRLASRTMTDVLAVTLGNRPEHGSFAVDPQRPAVAAS</sequence>
<dbReference type="PANTHER" id="PTHR10996:SF283">
    <property type="entry name" value="GLYOXYLATE_HYDROXYPYRUVATE REDUCTASE B"/>
    <property type="match status" value="1"/>
</dbReference>
<dbReference type="SUPFAM" id="SSF52283">
    <property type="entry name" value="Formate/glycerate dehydrogenase catalytic domain-like"/>
    <property type="match status" value="1"/>
</dbReference>
<evidence type="ECO:0000259" key="4">
    <source>
        <dbReference type="Pfam" id="PF00389"/>
    </source>
</evidence>
<dbReference type="PROSITE" id="PS00670">
    <property type="entry name" value="D_2_HYDROXYACID_DH_2"/>
    <property type="match status" value="1"/>
</dbReference>
<accession>A0A917SW41</accession>
<dbReference type="InterPro" id="IPR043322">
    <property type="entry name" value="CtBP"/>
</dbReference>
<comment type="similarity">
    <text evidence="1 3">Belongs to the D-isomer specific 2-hydroxyacid dehydrogenase family.</text>
</comment>
<dbReference type="PROSITE" id="PS00065">
    <property type="entry name" value="D_2_HYDROXYACID_DH_1"/>
    <property type="match status" value="1"/>
</dbReference>
<reference evidence="6" key="2">
    <citation type="submission" date="2020-09" db="EMBL/GenBank/DDBJ databases">
        <authorList>
            <person name="Sun Q."/>
            <person name="Zhou Y."/>
        </authorList>
    </citation>
    <scope>NUCLEOTIDE SEQUENCE</scope>
    <source>
        <strain evidence="6">CGMCC 4.7308</strain>
    </source>
</reference>
<dbReference type="GO" id="GO:0005829">
    <property type="term" value="C:cytosol"/>
    <property type="evidence" value="ECO:0007669"/>
    <property type="project" value="TreeGrafter"/>
</dbReference>
<dbReference type="SUPFAM" id="SSF51735">
    <property type="entry name" value="NAD(P)-binding Rossmann-fold domains"/>
    <property type="match status" value="1"/>
</dbReference>
<comment type="caution">
    <text evidence="6">The sequence shown here is derived from an EMBL/GenBank/DDBJ whole genome shotgun (WGS) entry which is preliminary data.</text>
</comment>
<evidence type="ECO:0000313" key="6">
    <source>
        <dbReference type="EMBL" id="GGL99472.1"/>
    </source>
</evidence>
<reference evidence="6" key="1">
    <citation type="journal article" date="2014" name="Int. J. Syst. Evol. Microbiol.">
        <title>Complete genome sequence of Corynebacterium casei LMG S-19264T (=DSM 44701T), isolated from a smear-ripened cheese.</title>
        <authorList>
            <consortium name="US DOE Joint Genome Institute (JGI-PGF)"/>
            <person name="Walter F."/>
            <person name="Albersmeier A."/>
            <person name="Kalinowski J."/>
            <person name="Ruckert C."/>
        </authorList>
    </citation>
    <scope>NUCLEOTIDE SEQUENCE</scope>
    <source>
        <strain evidence="6">CGMCC 4.7308</strain>
    </source>
</reference>
<dbReference type="GO" id="GO:0030267">
    <property type="term" value="F:glyoxylate reductase (NADPH) activity"/>
    <property type="evidence" value="ECO:0007669"/>
    <property type="project" value="TreeGrafter"/>
</dbReference>
<keyword evidence="2 3" id="KW-0560">Oxidoreductase</keyword>
<evidence type="ECO:0000256" key="3">
    <source>
        <dbReference type="RuleBase" id="RU003719"/>
    </source>
</evidence>
<dbReference type="EMBL" id="BMNA01000003">
    <property type="protein sequence ID" value="GGL99472.1"/>
    <property type="molecule type" value="Genomic_DNA"/>
</dbReference>
<dbReference type="Proteomes" id="UP000655208">
    <property type="component" value="Unassembled WGS sequence"/>
</dbReference>
<dbReference type="PROSITE" id="PS00671">
    <property type="entry name" value="D_2_HYDROXYACID_DH_3"/>
    <property type="match status" value="1"/>
</dbReference>
<organism evidence="6 7">
    <name type="scientific">Nakamurella endophytica</name>
    <dbReference type="NCBI Taxonomy" id="1748367"/>
    <lineage>
        <taxon>Bacteria</taxon>
        <taxon>Bacillati</taxon>
        <taxon>Actinomycetota</taxon>
        <taxon>Actinomycetes</taxon>
        <taxon>Nakamurellales</taxon>
        <taxon>Nakamurellaceae</taxon>
        <taxon>Nakamurella</taxon>
    </lineage>
</organism>
<dbReference type="GO" id="GO:0016618">
    <property type="term" value="F:hydroxypyruvate reductase [NAD(P)H] activity"/>
    <property type="evidence" value="ECO:0007669"/>
    <property type="project" value="TreeGrafter"/>
</dbReference>
<dbReference type="GO" id="GO:0051287">
    <property type="term" value="F:NAD binding"/>
    <property type="evidence" value="ECO:0007669"/>
    <property type="project" value="InterPro"/>
</dbReference>
<dbReference type="Gene3D" id="3.40.50.720">
    <property type="entry name" value="NAD(P)-binding Rossmann-like Domain"/>
    <property type="match status" value="2"/>
</dbReference>
<keyword evidence="7" id="KW-1185">Reference proteome</keyword>
<dbReference type="InterPro" id="IPR006140">
    <property type="entry name" value="D-isomer_DH_NAD-bd"/>
</dbReference>
<proteinExistence type="inferred from homology"/>
<dbReference type="InterPro" id="IPR050223">
    <property type="entry name" value="D-isomer_2-hydroxyacid_DH"/>
</dbReference>
<evidence type="ECO:0000313" key="7">
    <source>
        <dbReference type="Proteomes" id="UP000655208"/>
    </source>
</evidence>
<dbReference type="InterPro" id="IPR006139">
    <property type="entry name" value="D-isomer_2_OHA_DH_cat_dom"/>
</dbReference>
<dbReference type="GO" id="GO:0003714">
    <property type="term" value="F:transcription corepressor activity"/>
    <property type="evidence" value="ECO:0007669"/>
    <property type="project" value="InterPro"/>
</dbReference>
<feature type="domain" description="D-isomer specific 2-hydroxyacid dehydrogenase catalytic" evidence="4">
    <location>
        <begin position="46"/>
        <end position="325"/>
    </location>
</feature>
<dbReference type="InterPro" id="IPR029752">
    <property type="entry name" value="D-isomer_DH_CS1"/>
</dbReference>
<dbReference type="Pfam" id="PF02826">
    <property type="entry name" value="2-Hacid_dh_C"/>
    <property type="match status" value="1"/>
</dbReference>
<evidence type="ECO:0000256" key="1">
    <source>
        <dbReference type="ARBA" id="ARBA00005854"/>
    </source>
</evidence>
<protein>
    <submittedName>
        <fullName evidence="6">Dehydrogenase</fullName>
    </submittedName>
</protein>
<dbReference type="AlphaFoldDB" id="A0A917SW41"/>
<dbReference type="CDD" id="cd05299">
    <property type="entry name" value="CtBP_dh"/>
    <property type="match status" value="1"/>
</dbReference>
<dbReference type="InterPro" id="IPR029753">
    <property type="entry name" value="D-isomer_DH_CS"/>
</dbReference>
<evidence type="ECO:0000259" key="5">
    <source>
        <dbReference type="Pfam" id="PF02826"/>
    </source>
</evidence>
<feature type="domain" description="D-isomer specific 2-hydroxyacid dehydrogenase NAD-binding" evidence="5">
    <location>
        <begin position="122"/>
        <end position="297"/>
    </location>
</feature>
<dbReference type="InterPro" id="IPR036291">
    <property type="entry name" value="NAD(P)-bd_dom_sf"/>
</dbReference>
<evidence type="ECO:0000256" key="2">
    <source>
        <dbReference type="ARBA" id="ARBA00023002"/>
    </source>
</evidence>
<gene>
    <name evidence="6" type="ORF">GCM10011594_19290</name>
</gene>
<name>A0A917SW41_9ACTN</name>
<dbReference type="Pfam" id="PF00389">
    <property type="entry name" value="2-Hacid_dh"/>
    <property type="match status" value="1"/>
</dbReference>